<keyword evidence="3" id="KW-0167">Capsid protein</keyword>
<feature type="domain" description="Spore coat protein U/FanG" evidence="2">
    <location>
        <begin position="28"/>
        <end position="166"/>
    </location>
</feature>
<organism evidence="3 4">
    <name type="scientific">Rhodanobacter glycinis</name>
    <dbReference type="NCBI Taxonomy" id="582702"/>
    <lineage>
        <taxon>Bacteria</taxon>
        <taxon>Pseudomonadati</taxon>
        <taxon>Pseudomonadota</taxon>
        <taxon>Gammaproteobacteria</taxon>
        <taxon>Lysobacterales</taxon>
        <taxon>Rhodanobacteraceae</taxon>
        <taxon>Rhodanobacter</taxon>
    </lineage>
</organism>
<accession>A0A5B9DXK8</accession>
<keyword evidence="3" id="KW-0946">Virion</keyword>
<feature type="chain" id="PRO_5022985606" evidence="1">
    <location>
        <begin position="23"/>
        <end position="169"/>
    </location>
</feature>
<evidence type="ECO:0000259" key="2">
    <source>
        <dbReference type="Pfam" id="PF05229"/>
    </source>
</evidence>
<dbReference type="EMBL" id="CP042807">
    <property type="protein sequence ID" value="QEE24219.1"/>
    <property type="molecule type" value="Genomic_DNA"/>
</dbReference>
<gene>
    <name evidence="3" type="ORF">CS053_06675</name>
</gene>
<evidence type="ECO:0000313" key="3">
    <source>
        <dbReference type="EMBL" id="QEE24219.1"/>
    </source>
</evidence>
<dbReference type="KEGG" id="rgl:CS053_06675"/>
<dbReference type="Pfam" id="PF05229">
    <property type="entry name" value="SCPU"/>
    <property type="match status" value="1"/>
</dbReference>
<feature type="signal peptide" evidence="1">
    <location>
        <begin position="1"/>
        <end position="22"/>
    </location>
</feature>
<dbReference type="AlphaFoldDB" id="A0A5B9DXK8"/>
<dbReference type="RefSeq" id="WP_147626854.1">
    <property type="nucleotide sequence ID" value="NZ_CP042807.1"/>
</dbReference>
<name>A0A5B9DXK8_9GAMM</name>
<dbReference type="InterPro" id="IPR053167">
    <property type="entry name" value="Spore_coat_component"/>
</dbReference>
<reference evidence="3 4" key="1">
    <citation type="submission" date="2019-08" db="EMBL/GenBank/DDBJ databases">
        <title>Complete genome sequence of Rhodanobacter glycinis strain T01E-68 isolated from tomato root.</title>
        <authorList>
            <person name="Weon H.-Y."/>
            <person name="Lee S.A."/>
        </authorList>
    </citation>
    <scope>NUCLEOTIDE SEQUENCE [LARGE SCALE GENOMIC DNA]</scope>
    <source>
        <strain evidence="3 4">T01E-68</strain>
    </source>
</reference>
<sequence length="169" mass="16909">MLLKKTLLAAAMVALGGFAASAAGSTATTNFKVTLTITSTCSVATGTPADITFGSQPSTATALAASNSISVNCSTGTPYDIGLLPTNTGGTALGTGNLLTSDSKSADSIPYKLFQDSLSTKAWGNTVGTNTLHDTGTGGPVSKTVYATIASADFTPDSYTDTVDVTVTY</sequence>
<keyword evidence="1" id="KW-0732">Signal</keyword>
<dbReference type="PANTHER" id="PTHR37089:SF4">
    <property type="entry name" value="EXPORTED PROTEIN"/>
    <property type="match status" value="1"/>
</dbReference>
<protein>
    <submittedName>
        <fullName evidence="3">Spore coat protein U domain-containing protein</fullName>
    </submittedName>
</protein>
<proteinExistence type="predicted"/>
<dbReference type="SMART" id="SM00972">
    <property type="entry name" value="SCPU"/>
    <property type="match status" value="1"/>
</dbReference>
<dbReference type="InterPro" id="IPR007893">
    <property type="entry name" value="Spore_coat_U/FanG"/>
</dbReference>
<dbReference type="PANTHER" id="PTHR37089">
    <property type="entry name" value="PROTEIN U-RELATED"/>
    <property type="match status" value="1"/>
</dbReference>
<evidence type="ECO:0000313" key="4">
    <source>
        <dbReference type="Proteomes" id="UP000321807"/>
    </source>
</evidence>
<dbReference type="Proteomes" id="UP000321807">
    <property type="component" value="Chromosome"/>
</dbReference>
<evidence type="ECO:0000256" key="1">
    <source>
        <dbReference type="SAM" id="SignalP"/>
    </source>
</evidence>